<feature type="domain" description="F-box" evidence="1">
    <location>
        <begin position="11"/>
        <end position="64"/>
    </location>
</feature>
<keyword evidence="3" id="KW-1185">Reference proteome</keyword>
<dbReference type="Pfam" id="PF00646">
    <property type="entry name" value="F-box"/>
    <property type="match status" value="1"/>
</dbReference>
<dbReference type="InterPro" id="IPR001810">
    <property type="entry name" value="F-box_dom"/>
</dbReference>
<dbReference type="CDD" id="cd22160">
    <property type="entry name" value="F-box_AtFBL13-like"/>
    <property type="match status" value="1"/>
</dbReference>
<comment type="caution">
    <text evidence="2">The sequence shown here is derived from an EMBL/GenBank/DDBJ whole genome shotgun (WGS) entry which is preliminary data.</text>
</comment>
<dbReference type="SUPFAM" id="SSF81383">
    <property type="entry name" value="F-box domain"/>
    <property type="match status" value="1"/>
</dbReference>
<evidence type="ECO:0000313" key="2">
    <source>
        <dbReference type="EMBL" id="KAF5753729.1"/>
    </source>
</evidence>
<dbReference type="Proteomes" id="UP000215914">
    <property type="component" value="Unassembled WGS sequence"/>
</dbReference>
<dbReference type="PANTHER" id="PTHR32212">
    <property type="entry name" value="CYCLIN-LIKE F-BOX"/>
    <property type="match status" value="1"/>
</dbReference>
<dbReference type="InterPro" id="IPR036047">
    <property type="entry name" value="F-box-like_dom_sf"/>
</dbReference>
<sequence>MSSRKKGNVEGDRLSRLPDDLIHKIMSFVSIKQAVETSVLSPRWRYIWTSMPYLSFSSNDFRTLPKFSNFVKHVLSSRNNQVDVFSVDLTFRGKVSQAFVKRILDYAFSHNVQQLNFTCIHDKNIELPLSLFSSRSLKHLSLTGYSSYSYEHCIMTPPTWELPALATLNLHCVTLHDKGASLFSHCANLKNLTLKSCTMMGLDTSNFKICHPGLSSLTLEDGYDGIDVVTPQLKNLIIKGWQGIHLISAPNLSSLHYIEDSCSLKISADLLYLEKVDVCISYVYDKAAAHEVVSLLQQLYSCLSSYVELISHQPSPFTDLKSLKIYPTYVPLVGQTQPKLTLSPEVEKYLLGSSPGATFTTVSHEEIRAVKNVTSARNLMLELRVLLDQWKENNETDKVCMKQDKALMKGHTTTVPKQGEVENCSAQRDMEMKCHFGERITHIESYWKDLNSQVGKGYNNTCRTISLLRKIEGVLKEVPRSHRAKLQARFSSLRVEAEIIMDDTMDQMKMQFDKKPSKFHKLATSSQHST</sequence>
<reference evidence="2" key="2">
    <citation type="submission" date="2020-06" db="EMBL/GenBank/DDBJ databases">
        <title>Helianthus annuus Genome sequencing and assembly Release 2.</title>
        <authorList>
            <person name="Gouzy J."/>
            <person name="Langlade N."/>
            <person name="Munos S."/>
        </authorList>
    </citation>
    <scope>NUCLEOTIDE SEQUENCE</scope>
    <source>
        <tissue evidence="2">Leaves</tissue>
    </source>
</reference>
<gene>
    <name evidence="2" type="ORF">HanXRQr2_Chr17g0783351</name>
</gene>
<protein>
    <submittedName>
        <fullName evidence="2">F-box domain, leucine-rich repeat domain superfamily, F-box-like domain superfamily</fullName>
    </submittedName>
</protein>
<evidence type="ECO:0000259" key="1">
    <source>
        <dbReference type="PROSITE" id="PS50181"/>
    </source>
</evidence>
<reference evidence="2" key="1">
    <citation type="journal article" date="2017" name="Nature">
        <title>The sunflower genome provides insights into oil metabolism, flowering and Asterid evolution.</title>
        <authorList>
            <person name="Badouin H."/>
            <person name="Gouzy J."/>
            <person name="Grassa C.J."/>
            <person name="Murat F."/>
            <person name="Staton S.E."/>
            <person name="Cottret L."/>
            <person name="Lelandais-Briere C."/>
            <person name="Owens G.L."/>
            <person name="Carrere S."/>
            <person name="Mayjonade B."/>
            <person name="Legrand L."/>
            <person name="Gill N."/>
            <person name="Kane N.C."/>
            <person name="Bowers J.E."/>
            <person name="Hubner S."/>
            <person name="Bellec A."/>
            <person name="Berard A."/>
            <person name="Berges H."/>
            <person name="Blanchet N."/>
            <person name="Boniface M.C."/>
            <person name="Brunel D."/>
            <person name="Catrice O."/>
            <person name="Chaidir N."/>
            <person name="Claudel C."/>
            <person name="Donnadieu C."/>
            <person name="Faraut T."/>
            <person name="Fievet G."/>
            <person name="Helmstetter N."/>
            <person name="King M."/>
            <person name="Knapp S.J."/>
            <person name="Lai Z."/>
            <person name="Le Paslier M.C."/>
            <person name="Lippi Y."/>
            <person name="Lorenzon L."/>
            <person name="Mandel J.R."/>
            <person name="Marage G."/>
            <person name="Marchand G."/>
            <person name="Marquand E."/>
            <person name="Bret-Mestries E."/>
            <person name="Morien E."/>
            <person name="Nambeesan S."/>
            <person name="Nguyen T."/>
            <person name="Pegot-Espagnet P."/>
            <person name="Pouilly N."/>
            <person name="Raftis F."/>
            <person name="Sallet E."/>
            <person name="Schiex T."/>
            <person name="Thomas J."/>
            <person name="Vandecasteele C."/>
            <person name="Vares D."/>
            <person name="Vear F."/>
            <person name="Vautrin S."/>
            <person name="Crespi M."/>
            <person name="Mangin B."/>
            <person name="Burke J.M."/>
            <person name="Salse J."/>
            <person name="Munos S."/>
            <person name="Vincourt P."/>
            <person name="Rieseberg L.H."/>
            <person name="Langlade N.B."/>
        </authorList>
    </citation>
    <scope>NUCLEOTIDE SEQUENCE</scope>
    <source>
        <tissue evidence="2">Leaves</tissue>
    </source>
</reference>
<dbReference type="PANTHER" id="PTHR32212:SF260">
    <property type="entry name" value="LEUCINE-RICH REPEAT DOMAIN SUPERFAMILY, F-BOX-LIKE DOMAIN SUPERFAMILY"/>
    <property type="match status" value="1"/>
</dbReference>
<dbReference type="Pfam" id="PF24758">
    <property type="entry name" value="LRR_At5g56370"/>
    <property type="match status" value="1"/>
</dbReference>
<dbReference type="InterPro" id="IPR053781">
    <property type="entry name" value="F-box_AtFBL13-like"/>
</dbReference>
<evidence type="ECO:0000313" key="3">
    <source>
        <dbReference type="Proteomes" id="UP000215914"/>
    </source>
</evidence>
<organism evidence="2 3">
    <name type="scientific">Helianthus annuus</name>
    <name type="common">Common sunflower</name>
    <dbReference type="NCBI Taxonomy" id="4232"/>
    <lineage>
        <taxon>Eukaryota</taxon>
        <taxon>Viridiplantae</taxon>
        <taxon>Streptophyta</taxon>
        <taxon>Embryophyta</taxon>
        <taxon>Tracheophyta</taxon>
        <taxon>Spermatophyta</taxon>
        <taxon>Magnoliopsida</taxon>
        <taxon>eudicotyledons</taxon>
        <taxon>Gunneridae</taxon>
        <taxon>Pentapetalae</taxon>
        <taxon>asterids</taxon>
        <taxon>campanulids</taxon>
        <taxon>Asterales</taxon>
        <taxon>Asteraceae</taxon>
        <taxon>Asteroideae</taxon>
        <taxon>Heliantheae alliance</taxon>
        <taxon>Heliantheae</taxon>
        <taxon>Helianthus</taxon>
    </lineage>
</organism>
<dbReference type="AlphaFoldDB" id="A0A9K3GTF1"/>
<dbReference type="SUPFAM" id="SSF52047">
    <property type="entry name" value="RNI-like"/>
    <property type="match status" value="1"/>
</dbReference>
<dbReference type="PROSITE" id="PS50181">
    <property type="entry name" value="FBOX"/>
    <property type="match status" value="1"/>
</dbReference>
<proteinExistence type="predicted"/>
<dbReference type="InterPro" id="IPR032675">
    <property type="entry name" value="LRR_dom_sf"/>
</dbReference>
<name>A0A9K3GTF1_HELAN</name>
<accession>A0A9K3GTF1</accession>
<dbReference type="SMART" id="SM00256">
    <property type="entry name" value="FBOX"/>
    <property type="match status" value="1"/>
</dbReference>
<dbReference type="EMBL" id="MNCJ02000332">
    <property type="protein sequence ID" value="KAF5753729.1"/>
    <property type="molecule type" value="Genomic_DNA"/>
</dbReference>
<dbReference type="Gene3D" id="3.80.10.10">
    <property type="entry name" value="Ribonuclease Inhibitor"/>
    <property type="match status" value="1"/>
</dbReference>
<dbReference type="Gramene" id="mRNA:HanXRQr2_Chr17g0783351">
    <property type="protein sequence ID" value="mRNA:HanXRQr2_Chr17g0783351"/>
    <property type="gene ID" value="HanXRQr2_Chr17g0783351"/>
</dbReference>
<dbReference type="InterPro" id="IPR055411">
    <property type="entry name" value="LRR_FXL15/At3g58940/PEG3-like"/>
</dbReference>